<protein>
    <submittedName>
        <fullName evidence="2">Uncharacterized protein</fullName>
    </submittedName>
</protein>
<comment type="caution">
    <text evidence="2">The sequence shown here is derived from an EMBL/GenBank/DDBJ whole genome shotgun (WGS) entry which is preliminary data.</text>
</comment>
<dbReference type="KEGG" id="cci:CC1G_13387"/>
<keyword evidence="3" id="KW-1185">Reference proteome</keyword>
<dbReference type="EMBL" id="AACS02000005">
    <property type="protein sequence ID" value="EAU82263.2"/>
    <property type="molecule type" value="Genomic_DNA"/>
</dbReference>
<gene>
    <name evidence="2" type="ORF">CC1G_13387</name>
</gene>
<feature type="compositionally biased region" description="Basic residues" evidence="1">
    <location>
        <begin position="1"/>
        <end position="15"/>
    </location>
</feature>
<dbReference type="AlphaFoldDB" id="A8P8E1"/>
<name>A8P8E1_COPC7</name>
<dbReference type="InParanoid" id="A8P8E1"/>
<dbReference type="VEuPathDB" id="FungiDB:CC1G_13387"/>
<evidence type="ECO:0000313" key="3">
    <source>
        <dbReference type="Proteomes" id="UP000001861"/>
    </source>
</evidence>
<dbReference type="Proteomes" id="UP000001861">
    <property type="component" value="Unassembled WGS sequence"/>
</dbReference>
<dbReference type="RefSeq" id="XP_001839553.2">
    <property type="nucleotide sequence ID" value="XM_001839501.2"/>
</dbReference>
<sequence length="405" mass="44529">MAPRIRHSASSRSHTHTPTNQRSLAGSIHSNMDMDDDVVGHVDEEIWGEGGWDKQDRQAIEDAEGFVGISKTVSVHPGHGGGGHAYEVPSGSGTASGRGSGGMGGGGGGSMTGEGLVSATSPLSVVTPLPKSQAEIGMETFEVESEGVEVVYTRVWGVCGRLGFRRPSVTPKVRRFVGSVTVLRESQILLYQHGAQETTPETAATLTPAQERKIGHIKCNTCRAAMLQRKMPTCHSPSYRGLATWKPLPADYKNADCHFLYGFPLRKDRVEKVRRKLGLPTLHDWELGASRLGYKLEQITRLMYPICFYRVRADEQSVREGMADPEPEDSERGAGGVGAVSARVRTVPILVIGCTKSRKYYHRRPTPEQMKTLERYLGEARWFRSRESKAEFSTWFIDETPPACS</sequence>
<feature type="compositionally biased region" description="Polar residues" evidence="1">
    <location>
        <begin position="20"/>
        <end position="30"/>
    </location>
</feature>
<evidence type="ECO:0000313" key="2">
    <source>
        <dbReference type="EMBL" id="EAU82263.2"/>
    </source>
</evidence>
<accession>A8P8E1</accession>
<dbReference type="eggNOG" id="ENOG502RBNJ">
    <property type="taxonomic scope" value="Eukaryota"/>
</dbReference>
<dbReference type="HOGENOM" id="CLU_679743_0_0_1"/>
<proteinExistence type="predicted"/>
<dbReference type="GeneID" id="6016171"/>
<reference evidence="2 3" key="1">
    <citation type="journal article" date="2010" name="Proc. Natl. Acad. Sci. U.S.A.">
        <title>Insights into evolution of multicellular fungi from the assembled chromosomes of the mushroom Coprinopsis cinerea (Coprinus cinereus).</title>
        <authorList>
            <person name="Stajich J.E."/>
            <person name="Wilke S.K."/>
            <person name="Ahren D."/>
            <person name="Au C.H."/>
            <person name="Birren B.W."/>
            <person name="Borodovsky M."/>
            <person name="Burns C."/>
            <person name="Canback B."/>
            <person name="Casselton L.A."/>
            <person name="Cheng C.K."/>
            <person name="Deng J."/>
            <person name="Dietrich F.S."/>
            <person name="Fargo D.C."/>
            <person name="Farman M.L."/>
            <person name="Gathman A.C."/>
            <person name="Goldberg J."/>
            <person name="Guigo R."/>
            <person name="Hoegger P.J."/>
            <person name="Hooker J.B."/>
            <person name="Huggins A."/>
            <person name="James T.Y."/>
            <person name="Kamada T."/>
            <person name="Kilaru S."/>
            <person name="Kodira C."/>
            <person name="Kues U."/>
            <person name="Kupfer D."/>
            <person name="Kwan H.S."/>
            <person name="Lomsadze A."/>
            <person name="Li W."/>
            <person name="Lilly W.W."/>
            <person name="Ma L.J."/>
            <person name="Mackey A.J."/>
            <person name="Manning G."/>
            <person name="Martin F."/>
            <person name="Muraguchi H."/>
            <person name="Natvig D.O."/>
            <person name="Palmerini H."/>
            <person name="Ramesh M.A."/>
            <person name="Rehmeyer C.J."/>
            <person name="Roe B.A."/>
            <person name="Shenoy N."/>
            <person name="Stanke M."/>
            <person name="Ter-Hovhannisyan V."/>
            <person name="Tunlid A."/>
            <person name="Velagapudi R."/>
            <person name="Vision T.J."/>
            <person name="Zeng Q."/>
            <person name="Zolan M.E."/>
            <person name="Pukkila P.J."/>
        </authorList>
    </citation>
    <scope>NUCLEOTIDE SEQUENCE [LARGE SCALE GENOMIC DNA]</scope>
    <source>
        <strain evidence="3">Okayama-7 / 130 / ATCC MYA-4618 / FGSC 9003</strain>
    </source>
</reference>
<organism evidence="2 3">
    <name type="scientific">Coprinopsis cinerea (strain Okayama-7 / 130 / ATCC MYA-4618 / FGSC 9003)</name>
    <name type="common">Inky cap fungus</name>
    <name type="synonym">Hormographiella aspergillata</name>
    <dbReference type="NCBI Taxonomy" id="240176"/>
    <lineage>
        <taxon>Eukaryota</taxon>
        <taxon>Fungi</taxon>
        <taxon>Dikarya</taxon>
        <taxon>Basidiomycota</taxon>
        <taxon>Agaricomycotina</taxon>
        <taxon>Agaricomycetes</taxon>
        <taxon>Agaricomycetidae</taxon>
        <taxon>Agaricales</taxon>
        <taxon>Agaricineae</taxon>
        <taxon>Psathyrellaceae</taxon>
        <taxon>Coprinopsis</taxon>
    </lineage>
</organism>
<feature type="region of interest" description="Disordered" evidence="1">
    <location>
        <begin position="1"/>
        <end position="35"/>
    </location>
</feature>
<evidence type="ECO:0000256" key="1">
    <source>
        <dbReference type="SAM" id="MobiDB-lite"/>
    </source>
</evidence>
<dbReference type="OrthoDB" id="2878435at2759"/>